<evidence type="ECO:0000259" key="2">
    <source>
        <dbReference type="PROSITE" id="PS50144"/>
    </source>
</evidence>
<gene>
    <name evidence="3" type="ORF">LARSCL_LOCUS18810</name>
</gene>
<dbReference type="Pfam" id="PF00651">
    <property type="entry name" value="BTB"/>
    <property type="match status" value="1"/>
</dbReference>
<accession>A0AAV2BFD6</accession>
<dbReference type="InterPro" id="IPR000210">
    <property type="entry name" value="BTB/POZ_dom"/>
</dbReference>
<feature type="domain" description="BTB" evidence="1">
    <location>
        <begin position="342"/>
        <end position="406"/>
    </location>
</feature>
<proteinExistence type="predicted"/>
<dbReference type="InterPro" id="IPR011333">
    <property type="entry name" value="SKP1/BTB/POZ_sf"/>
</dbReference>
<dbReference type="InterPro" id="IPR002083">
    <property type="entry name" value="MATH/TRAF_dom"/>
</dbReference>
<dbReference type="InterPro" id="IPR008974">
    <property type="entry name" value="TRAF-like"/>
</dbReference>
<evidence type="ECO:0000313" key="4">
    <source>
        <dbReference type="Proteomes" id="UP001497382"/>
    </source>
</evidence>
<dbReference type="SMART" id="SM00225">
    <property type="entry name" value="BTB"/>
    <property type="match status" value="1"/>
</dbReference>
<evidence type="ECO:0000313" key="3">
    <source>
        <dbReference type="EMBL" id="CAL1294605.1"/>
    </source>
</evidence>
<dbReference type="Gene3D" id="3.30.710.10">
    <property type="entry name" value="Potassium Channel Kv1.1, Chain A"/>
    <property type="match status" value="1"/>
</dbReference>
<reference evidence="3 4" key="1">
    <citation type="submission" date="2024-04" db="EMBL/GenBank/DDBJ databases">
        <authorList>
            <person name="Rising A."/>
            <person name="Reimegard J."/>
            <person name="Sonavane S."/>
            <person name="Akerstrom W."/>
            <person name="Nylinder S."/>
            <person name="Hedman E."/>
            <person name="Kallberg Y."/>
        </authorList>
    </citation>
    <scope>NUCLEOTIDE SEQUENCE [LARGE SCALE GENOMIC DNA]</scope>
</reference>
<evidence type="ECO:0008006" key="5">
    <source>
        <dbReference type="Google" id="ProtNLM"/>
    </source>
</evidence>
<name>A0AAV2BFD6_9ARAC</name>
<dbReference type="SUPFAM" id="SSF54695">
    <property type="entry name" value="POZ domain"/>
    <property type="match status" value="1"/>
</dbReference>
<dbReference type="Proteomes" id="UP001497382">
    <property type="component" value="Unassembled WGS sequence"/>
</dbReference>
<sequence length="501" mass="56895">MSLGESHGKCFTFLWKLENASFCLEKEGEKIKSPTFEVNAIEKTKWNLSVYPREGKDGDHIECYLSRKSDSKGADPIEIRYELAFIANDGSVYAPLGIPKANFLKGAGFGFSKFRKREDVFTAKRSSFLPQDIIRARCRIWKSVGEMTEDVQCIALTHIGVEKKSIKWNVKNFTSLASEKKCTYQINSVVSDVPLMSVGLSLTGGLNSDENISFELFLQDRTIKFSALKLFLIDCAGNSIECNQEEFWFDDPTQYKQFTFSFSKKTLLEKKNEYLPNDNLSLLWEWAFSKGVASVETEEDKHGCICPEVKISDAKNVNNDETTPFNALVGNMKSLYDDHFLSDVKLKTDTNVFPTHKFVLSAQSSVFKGMFSNDMKENDSGCVNIEDLSDDTVSRMLSFMYTTRVEDLTWDRASRLYVAADKYAIFNLKDICSSYLKDNLSPFKACEILLLSDFHADDDLKSAVQNYMLKHGKQITNSDEWKTLVETNAKLAVETLCLLFK</sequence>
<dbReference type="SUPFAM" id="SSF49599">
    <property type="entry name" value="TRAF domain-like"/>
    <property type="match status" value="1"/>
</dbReference>
<dbReference type="Pfam" id="PF22486">
    <property type="entry name" value="MATH_2"/>
    <property type="match status" value="1"/>
</dbReference>
<organism evidence="3 4">
    <name type="scientific">Larinioides sclopetarius</name>
    <dbReference type="NCBI Taxonomy" id="280406"/>
    <lineage>
        <taxon>Eukaryota</taxon>
        <taxon>Metazoa</taxon>
        <taxon>Ecdysozoa</taxon>
        <taxon>Arthropoda</taxon>
        <taxon>Chelicerata</taxon>
        <taxon>Arachnida</taxon>
        <taxon>Araneae</taxon>
        <taxon>Araneomorphae</taxon>
        <taxon>Entelegynae</taxon>
        <taxon>Araneoidea</taxon>
        <taxon>Araneidae</taxon>
        <taxon>Larinioides</taxon>
    </lineage>
</organism>
<dbReference type="GO" id="GO:0030163">
    <property type="term" value="P:protein catabolic process"/>
    <property type="evidence" value="ECO:0007669"/>
    <property type="project" value="UniProtKB-ARBA"/>
</dbReference>
<evidence type="ECO:0000259" key="1">
    <source>
        <dbReference type="PROSITE" id="PS50097"/>
    </source>
</evidence>
<dbReference type="AlphaFoldDB" id="A0AAV2BFD6"/>
<keyword evidence="4" id="KW-1185">Reference proteome</keyword>
<comment type="caution">
    <text evidence="3">The sequence shown here is derived from an EMBL/GenBank/DDBJ whole genome shotgun (WGS) entry which is preliminary data.</text>
</comment>
<protein>
    <recommendedName>
        <fullName evidence="5">Speckle-type POZ protein</fullName>
    </recommendedName>
</protein>
<feature type="domain" description="MATH" evidence="2">
    <location>
        <begin position="10"/>
        <end position="140"/>
    </location>
</feature>
<dbReference type="CDD" id="cd18186">
    <property type="entry name" value="BTB_POZ_ZBTB_KLHL-like"/>
    <property type="match status" value="1"/>
</dbReference>
<dbReference type="Gene3D" id="2.60.210.10">
    <property type="entry name" value="Apoptosis, Tumor Necrosis Factor Receptor Associated Protein 2, Chain A"/>
    <property type="match status" value="1"/>
</dbReference>
<dbReference type="EMBL" id="CAXIEN010000350">
    <property type="protein sequence ID" value="CAL1294605.1"/>
    <property type="molecule type" value="Genomic_DNA"/>
</dbReference>
<dbReference type="PROSITE" id="PS50097">
    <property type="entry name" value="BTB"/>
    <property type="match status" value="1"/>
</dbReference>
<dbReference type="PROSITE" id="PS50144">
    <property type="entry name" value="MATH"/>
    <property type="match status" value="1"/>
</dbReference>
<dbReference type="Gene3D" id="1.25.40.420">
    <property type="match status" value="1"/>
</dbReference>
<dbReference type="PANTHER" id="PTHR24413">
    <property type="entry name" value="SPECKLE-TYPE POZ PROTEIN"/>
    <property type="match status" value="1"/>
</dbReference>